<dbReference type="AlphaFoldDB" id="A0A0D2DAZ7"/>
<accession>A0A0D2DAZ7</accession>
<dbReference type="Proteomes" id="UP000053342">
    <property type="component" value="Unassembled WGS sequence"/>
</dbReference>
<feature type="compositionally biased region" description="Basic and acidic residues" evidence="1">
    <location>
        <begin position="122"/>
        <end position="135"/>
    </location>
</feature>
<proteinExistence type="predicted"/>
<organism evidence="2 3">
    <name type="scientific">Exophiala oligosperma</name>
    <dbReference type="NCBI Taxonomy" id="215243"/>
    <lineage>
        <taxon>Eukaryota</taxon>
        <taxon>Fungi</taxon>
        <taxon>Dikarya</taxon>
        <taxon>Ascomycota</taxon>
        <taxon>Pezizomycotina</taxon>
        <taxon>Eurotiomycetes</taxon>
        <taxon>Chaetothyriomycetidae</taxon>
        <taxon>Chaetothyriales</taxon>
        <taxon>Herpotrichiellaceae</taxon>
        <taxon>Exophiala</taxon>
    </lineage>
</organism>
<evidence type="ECO:0000256" key="1">
    <source>
        <dbReference type="SAM" id="MobiDB-lite"/>
    </source>
</evidence>
<feature type="region of interest" description="Disordered" evidence="1">
    <location>
        <begin position="1"/>
        <end position="24"/>
    </location>
</feature>
<protein>
    <submittedName>
        <fullName evidence="2">Uncharacterized protein</fullName>
    </submittedName>
</protein>
<feature type="region of interest" description="Disordered" evidence="1">
    <location>
        <begin position="114"/>
        <end position="135"/>
    </location>
</feature>
<name>A0A0D2DAZ7_9EURO</name>
<keyword evidence="3" id="KW-1185">Reference proteome</keyword>
<dbReference type="HOGENOM" id="CLU_1885781_0_0_1"/>
<dbReference type="GeneID" id="27360277"/>
<reference evidence="2 3" key="1">
    <citation type="submission" date="2015-01" db="EMBL/GenBank/DDBJ databases">
        <title>The Genome Sequence of Exophiala oligosperma CBS72588.</title>
        <authorList>
            <consortium name="The Broad Institute Genomics Platform"/>
            <person name="Cuomo C."/>
            <person name="de Hoog S."/>
            <person name="Gorbushina A."/>
            <person name="Stielow B."/>
            <person name="Teixiera M."/>
            <person name="Abouelleil A."/>
            <person name="Chapman S.B."/>
            <person name="Priest M."/>
            <person name="Young S.K."/>
            <person name="Wortman J."/>
            <person name="Nusbaum C."/>
            <person name="Birren B."/>
        </authorList>
    </citation>
    <scope>NUCLEOTIDE SEQUENCE [LARGE SCALE GENOMIC DNA]</scope>
    <source>
        <strain evidence="2 3">CBS 72588</strain>
    </source>
</reference>
<dbReference type="EMBL" id="KN847339">
    <property type="protein sequence ID" value="KIW39605.1"/>
    <property type="molecule type" value="Genomic_DNA"/>
</dbReference>
<sequence>MSTFRHQSLSTGNGDSSRGAYSPASSTGNLGLAEQFRCEAADYVCLDIAKLAPRPNFSSLPGLWTSSMPIVHAGRKHWMDEYIDPFIPRRHMFLLGLKSGHLLVDYVEGDQGTPTIKARPPLPEEKKRNPMQEYV</sequence>
<evidence type="ECO:0000313" key="3">
    <source>
        <dbReference type="Proteomes" id="UP000053342"/>
    </source>
</evidence>
<evidence type="ECO:0000313" key="2">
    <source>
        <dbReference type="EMBL" id="KIW39605.1"/>
    </source>
</evidence>
<gene>
    <name evidence="2" type="ORF">PV06_08203</name>
</gene>
<dbReference type="RefSeq" id="XP_016259821.1">
    <property type="nucleotide sequence ID" value="XM_016409513.1"/>
</dbReference>
<dbReference type="VEuPathDB" id="FungiDB:PV06_08203"/>
<feature type="compositionally biased region" description="Polar residues" evidence="1">
    <location>
        <begin position="1"/>
        <end position="16"/>
    </location>
</feature>